<evidence type="ECO:0000256" key="5">
    <source>
        <dbReference type="ARBA" id="ARBA00022840"/>
    </source>
</evidence>
<dbReference type="InterPro" id="IPR003136">
    <property type="entry name" value="Cytidylate_kin"/>
</dbReference>
<dbReference type="EMBL" id="VNHS01000002">
    <property type="protein sequence ID" value="TYP77786.1"/>
    <property type="molecule type" value="Genomic_DNA"/>
</dbReference>
<dbReference type="Gene3D" id="3.40.50.300">
    <property type="entry name" value="P-loop containing nucleotide triphosphate hydrolases"/>
    <property type="match status" value="1"/>
</dbReference>
<dbReference type="GO" id="GO:0015949">
    <property type="term" value="P:nucleobase-containing small molecule interconversion"/>
    <property type="evidence" value="ECO:0007669"/>
    <property type="project" value="TreeGrafter"/>
</dbReference>
<dbReference type="HAMAP" id="MF_00238">
    <property type="entry name" value="Cytidyl_kinase_type1"/>
    <property type="match status" value="1"/>
</dbReference>
<comment type="similarity">
    <text evidence="1 8">Belongs to the cytidylate kinase family. Type 1 subfamily.</text>
</comment>
<dbReference type="SUPFAM" id="SSF52540">
    <property type="entry name" value="P-loop containing nucleoside triphosphate hydrolases"/>
    <property type="match status" value="1"/>
</dbReference>
<protein>
    <recommendedName>
        <fullName evidence="8">Cytidylate kinase</fullName>
        <shortName evidence="8">CK</shortName>
        <ecNumber evidence="8">2.7.4.25</ecNumber>
    </recommendedName>
    <alternativeName>
        <fullName evidence="8">Cytidine monophosphate kinase</fullName>
        <shortName evidence="8">CMP kinase</shortName>
    </alternativeName>
</protein>
<sequence length="233" mass="25556">MSKDERVRTERMNVAIDGPAGAGKSTVARRVAGELGYVYVDTGAMYRAVTLAALRQGIEPDEADKLKALVASIRIELKPGEQGQTVYLNGEDVTEAIRSREVTLIVSPLAANESVRAKLVELQRTMASERGIVMDGRDIGTQVLPDAELKIFLTASVQIRAQRRYQELPEGQRIPLTQLEAEIAERDRSDEQREISPLICAKDAIVVDSSELTIDEVVAVIIDLSRSKLAEAK</sequence>
<feature type="binding site" evidence="8">
    <location>
        <begin position="18"/>
        <end position="26"/>
    </location>
    <ligand>
        <name>ATP</name>
        <dbReference type="ChEBI" id="CHEBI:30616"/>
    </ligand>
</feature>
<accession>A0A5S5CHU0</accession>
<dbReference type="Proteomes" id="UP000323257">
    <property type="component" value="Unassembled WGS sequence"/>
</dbReference>
<comment type="caution">
    <text evidence="10">The sequence shown here is derived from an EMBL/GenBank/DDBJ whole genome shotgun (WGS) entry which is preliminary data.</text>
</comment>
<reference evidence="10 11" key="1">
    <citation type="submission" date="2019-07" db="EMBL/GenBank/DDBJ databases">
        <title>Genomic Encyclopedia of Type Strains, Phase III (KMG-III): the genomes of soil and plant-associated and newly described type strains.</title>
        <authorList>
            <person name="Whitman W."/>
        </authorList>
    </citation>
    <scope>NUCLEOTIDE SEQUENCE [LARGE SCALE GENOMIC DNA]</scope>
    <source>
        <strain evidence="10 11">BL24</strain>
    </source>
</reference>
<gene>
    <name evidence="8" type="primary">cmk</name>
    <name evidence="10" type="ORF">BCM02_102351</name>
</gene>
<dbReference type="PANTHER" id="PTHR21299">
    <property type="entry name" value="CYTIDYLATE KINASE/PANTOATE-BETA-ALANINE LIGASE"/>
    <property type="match status" value="1"/>
</dbReference>
<dbReference type="CDD" id="cd02020">
    <property type="entry name" value="CMPK"/>
    <property type="match status" value="1"/>
</dbReference>
<evidence type="ECO:0000256" key="1">
    <source>
        <dbReference type="ARBA" id="ARBA00009427"/>
    </source>
</evidence>
<keyword evidence="11" id="KW-1185">Reference proteome</keyword>
<dbReference type="InterPro" id="IPR027417">
    <property type="entry name" value="P-loop_NTPase"/>
</dbReference>
<evidence type="ECO:0000256" key="4">
    <source>
        <dbReference type="ARBA" id="ARBA00022777"/>
    </source>
</evidence>
<organism evidence="10 11">
    <name type="scientific">Paenibacillus methanolicus</name>
    <dbReference type="NCBI Taxonomy" id="582686"/>
    <lineage>
        <taxon>Bacteria</taxon>
        <taxon>Bacillati</taxon>
        <taxon>Bacillota</taxon>
        <taxon>Bacilli</taxon>
        <taxon>Bacillales</taxon>
        <taxon>Paenibacillaceae</taxon>
        <taxon>Paenibacillus</taxon>
    </lineage>
</organism>
<comment type="catalytic activity">
    <reaction evidence="6 8">
        <text>dCMP + ATP = dCDP + ADP</text>
        <dbReference type="Rhea" id="RHEA:25094"/>
        <dbReference type="ChEBI" id="CHEBI:30616"/>
        <dbReference type="ChEBI" id="CHEBI:57566"/>
        <dbReference type="ChEBI" id="CHEBI:58593"/>
        <dbReference type="ChEBI" id="CHEBI:456216"/>
        <dbReference type="EC" id="2.7.4.25"/>
    </reaction>
</comment>
<proteinExistence type="inferred from homology"/>
<dbReference type="RefSeq" id="WP_425466152.1">
    <property type="nucleotide sequence ID" value="NZ_VNHS01000002.1"/>
</dbReference>
<comment type="catalytic activity">
    <reaction evidence="7 8">
        <text>CMP + ATP = CDP + ADP</text>
        <dbReference type="Rhea" id="RHEA:11600"/>
        <dbReference type="ChEBI" id="CHEBI:30616"/>
        <dbReference type="ChEBI" id="CHEBI:58069"/>
        <dbReference type="ChEBI" id="CHEBI:60377"/>
        <dbReference type="ChEBI" id="CHEBI:456216"/>
        <dbReference type="EC" id="2.7.4.25"/>
    </reaction>
</comment>
<dbReference type="GO" id="GO:0036430">
    <property type="term" value="F:CMP kinase activity"/>
    <property type="evidence" value="ECO:0007669"/>
    <property type="project" value="RHEA"/>
</dbReference>
<evidence type="ECO:0000313" key="11">
    <source>
        <dbReference type="Proteomes" id="UP000323257"/>
    </source>
</evidence>
<dbReference type="EC" id="2.7.4.25" evidence="8"/>
<keyword evidence="3 8" id="KW-0547">Nucleotide-binding</keyword>
<dbReference type="InterPro" id="IPR011994">
    <property type="entry name" value="Cytidylate_kinase_dom"/>
</dbReference>
<dbReference type="GO" id="GO:0005829">
    <property type="term" value="C:cytosol"/>
    <property type="evidence" value="ECO:0007669"/>
    <property type="project" value="TreeGrafter"/>
</dbReference>
<keyword evidence="5 8" id="KW-0067">ATP-binding</keyword>
<keyword evidence="8" id="KW-0963">Cytoplasm</keyword>
<evidence type="ECO:0000256" key="8">
    <source>
        <dbReference type="HAMAP-Rule" id="MF_00238"/>
    </source>
</evidence>
<dbReference type="GO" id="GO:0005524">
    <property type="term" value="F:ATP binding"/>
    <property type="evidence" value="ECO:0007669"/>
    <property type="project" value="UniProtKB-UniRule"/>
</dbReference>
<keyword evidence="2 8" id="KW-0808">Transferase</keyword>
<name>A0A5S5CHU0_9BACL</name>
<evidence type="ECO:0000256" key="2">
    <source>
        <dbReference type="ARBA" id="ARBA00022679"/>
    </source>
</evidence>
<evidence type="ECO:0000256" key="3">
    <source>
        <dbReference type="ARBA" id="ARBA00022741"/>
    </source>
</evidence>
<evidence type="ECO:0000313" key="10">
    <source>
        <dbReference type="EMBL" id="TYP77786.1"/>
    </source>
</evidence>
<dbReference type="NCBIfam" id="TIGR00017">
    <property type="entry name" value="cmk"/>
    <property type="match status" value="1"/>
</dbReference>
<dbReference type="PANTHER" id="PTHR21299:SF2">
    <property type="entry name" value="CYTIDYLATE KINASE"/>
    <property type="match status" value="1"/>
</dbReference>
<dbReference type="GO" id="GO:0036431">
    <property type="term" value="F:dCMP kinase activity"/>
    <property type="evidence" value="ECO:0007669"/>
    <property type="project" value="InterPro"/>
</dbReference>
<dbReference type="Pfam" id="PF02224">
    <property type="entry name" value="Cytidylate_kin"/>
    <property type="match status" value="1"/>
</dbReference>
<feature type="domain" description="Cytidylate kinase" evidence="9">
    <location>
        <begin position="14"/>
        <end position="224"/>
    </location>
</feature>
<comment type="subcellular location">
    <subcellularLocation>
        <location evidence="8">Cytoplasm</location>
    </subcellularLocation>
</comment>
<dbReference type="AlphaFoldDB" id="A0A5S5CHU0"/>
<evidence type="ECO:0000256" key="6">
    <source>
        <dbReference type="ARBA" id="ARBA00047615"/>
    </source>
</evidence>
<evidence type="ECO:0000256" key="7">
    <source>
        <dbReference type="ARBA" id="ARBA00048478"/>
    </source>
</evidence>
<keyword evidence="4 8" id="KW-0418">Kinase</keyword>
<dbReference type="GO" id="GO:0006220">
    <property type="term" value="P:pyrimidine nucleotide metabolic process"/>
    <property type="evidence" value="ECO:0007669"/>
    <property type="project" value="UniProtKB-UniRule"/>
</dbReference>
<evidence type="ECO:0000259" key="9">
    <source>
        <dbReference type="Pfam" id="PF02224"/>
    </source>
</evidence>